<name>A0A8J8NY41_HALGN</name>
<proteinExistence type="predicted"/>
<comment type="caution">
    <text evidence="1">The sequence shown here is derived from an EMBL/GenBank/DDBJ whole genome shotgun (WGS) entry which is preliminary data.</text>
</comment>
<organism evidence="1 2">
    <name type="scientific">Halteria grandinella</name>
    <dbReference type="NCBI Taxonomy" id="5974"/>
    <lineage>
        <taxon>Eukaryota</taxon>
        <taxon>Sar</taxon>
        <taxon>Alveolata</taxon>
        <taxon>Ciliophora</taxon>
        <taxon>Intramacronucleata</taxon>
        <taxon>Spirotrichea</taxon>
        <taxon>Stichotrichia</taxon>
        <taxon>Sporadotrichida</taxon>
        <taxon>Halteriidae</taxon>
        <taxon>Halteria</taxon>
    </lineage>
</organism>
<evidence type="ECO:0000313" key="2">
    <source>
        <dbReference type="Proteomes" id="UP000785679"/>
    </source>
</evidence>
<reference evidence="1" key="1">
    <citation type="submission" date="2019-06" db="EMBL/GenBank/DDBJ databases">
        <authorList>
            <person name="Zheng W."/>
        </authorList>
    </citation>
    <scope>NUCLEOTIDE SEQUENCE</scope>
    <source>
        <strain evidence="1">QDHG01</strain>
    </source>
</reference>
<gene>
    <name evidence="1" type="ORF">FGO68_gene9065</name>
</gene>
<dbReference type="Proteomes" id="UP000785679">
    <property type="component" value="Unassembled WGS sequence"/>
</dbReference>
<dbReference type="EMBL" id="RRYP01003899">
    <property type="protein sequence ID" value="TNV83368.1"/>
    <property type="molecule type" value="Genomic_DNA"/>
</dbReference>
<dbReference type="AlphaFoldDB" id="A0A8J8NY41"/>
<keyword evidence="2" id="KW-1185">Reference proteome</keyword>
<sequence>MYYFRSEGIGRLSHGVDRHATMMSFSRGLSYYIFVNNSSEGTMVVNNSQSMIAFFRRLIKSNFKFGHWVCNFQIFESQIVFQLGRGHQHKVPHF</sequence>
<protein>
    <submittedName>
        <fullName evidence="1">Uncharacterized protein</fullName>
    </submittedName>
</protein>
<accession>A0A8J8NY41</accession>
<evidence type="ECO:0000313" key="1">
    <source>
        <dbReference type="EMBL" id="TNV83368.1"/>
    </source>
</evidence>